<dbReference type="Proteomes" id="UP001056756">
    <property type="component" value="Chromosome"/>
</dbReference>
<keyword evidence="1" id="KW-1133">Transmembrane helix</keyword>
<reference evidence="4" key="1">
    <citation type="submission" date="2022-05" db="EMBL/GenBank/DDBJ databases">
        <title>Novel bacterial taxa in a minimal lignocellulolytic consortium and its capacity to transform plastics disclosed by genome-resolved metagenomics.</title>
        <authorList>
            <person name="Rodriguez C.A.D."/>
            <person name="Diaz-Garcia L."/>
            <person name="Herrera K."/>
            <person name="Tarazona N.A."/>
            <person name="Sproer C."/>
            <person name="Overmann J."/>
            <person name="Jimenez D.J."/>
        </authorList>
    </citation>
    <scope>NUCLEOTIDE SEQUENCE</scope>
    <source>
        <strain evidence="4">MAG5</strain>
    </source>
</reference>
<dbReference type="EMBL" id="CP097899">
    <property type="protein sequence ID" value="URN95584.1"/>
    <property type="molecule type" value="Genomic_DNA"/>
</dbReference>
<feature type="transmembrane region" description="Helical" evidence="1">
    <location>
        <begin position="48"/>
        <end position="67"/>
    </location>
</feature>
<feature type="domain" description="DUF4179" evidence="2">
    <location>
        <begin position="48"/>
        <end position="138"/>
    </location>
</feature>
<dbReference type="Pfam" id="PF18705">
    <property type="entry name" value="DUF5643"/>
    <property type="match status" value="1"/>
</dbReference>
<dbReference type="Gene3D" id="2.60.40.1630">
    <property type="entry name" value="bacillus anthracis domain"/>
    <property type="match status" value="1"/>
</dbReference>
<gene>
    <name evidence="4" type="ORF">NAG76_04895</name>
</gene>
<keyword evidence="1" id="KW-0472">Membrane</keyword>
<evidence type="ECO:0000313" key="5">
    <source>
        <dbReference type="Proteomes" id="UP001056756"/>
    </source>
</evidence>
<organism evidence="4 5">
    <name type="scientific">Candidatus Pristimantibacillus lignocellulolyticus</name>
    <dbReference type="NCBI Taxonomy" id="2994561"/>
    <lineage>
        <taxon>Bacteria</taxon>
        <taxon>Bacillati</taxon>
        <taxon>Bacillota</taxon>
        <taxon>Bacilli</taxon>
        <taxon>Bacillales</taxon>
        <taxon>Paenibacillaceae</taxon>
        <taxon>Candidatus Pristimantibacillus</taxon>
    </lineage>
</organism>
<dbReference type="InterPro" id="IPR025436">
    <property type="entry name" value="DUF4179"/>
</dbReference>
<evidence type="ECO:0000259" key="2">
    <source>
        <dbReference type="Pfam" id="PF13786"/>
    </source>
</evidence>
<feature type="domain" description="DUF5643" evidence="3">
    <location>
        <begin position="223"/>
        <end position="335"/>
    </location>
</feature>
<name>A0A9J6ZIF7_9BACL</name>
<dbReference type="AlphaFoldDB" id="A0A9J6ZIF7"/>
<protein>
    <submittedName>
        <fullName evidence="4">DUF4179 domain-containing protein</fullName>
    </submittedName>
</protein>
<dbReference type="Pfam" id="PF13786">
    <property type="entry name" value="DUF4179"/>
    <property type="match status" value="1"/>
</dbReference>
<evidence type="ECO:0000259" key="3">
    <source>
        <dbReference type="Pfam" id="PF18705"/>
    </source>
</evidence>
<proteinExistence type="predicted"/>
<sequence length="437" mass="49316">MENEALVNYDRYAETLDGIVVPTEQLAAARLAGLQRAKRERTRTKQLLWVRNASIVMGILIIFFTSIRISPVFASTVAKIPGMDRVVDLITWDKGIEDIMDQQYYEPLNIKVTNNDLTLTLDGIIADESGMIVFYTLEAPYDISRLNMGGINILQNGEAMQAGYGSSGFSAVPTTIIEDKIEVHVSEPISYENASFSLEIDFKDEYNTEFNIPFTLQQPIAVTKHYELNEEFTIDGQRLTVQSLSISPLRAQVKILVDEHNTMQLLQIKEIKLVDEHGEQWGGILNGVSGWGNIRDGEVGYNIQSNFFREPEQLTLLLGSIEALPKGKDYIEVDFENNELLYVPEQLDLELEVMNHRSLRSKIMIDEESTISSIFSGGIDAEGNSLYFNSSSTHSNEEYIESVDNYDLSEIVNPVRIYVYSYPSYLDGSKEISIPLQ</sequence>
<accession>A0A9J6ZIF7</accession>
<keyword evidence="1" id="KW-0812">Transmembrane</keyword>
<evidence type="ECO:0000256" key="1">
    <source>
        <dbReference type="SAM" id="Phobius"/>
    </source>
</evidence>
<dbReference type="InterPro" id="IPR040680">
    <property type="entry name" value="DUF5643"/>
</dbReference>
<dbReference type="KEGG" id="plig:NAG76_04895"/>
<evidence type="ECO:0000313" key="4">
    <source>
        <dbReference type="EMBL" id="URN95584.1"/>
    </source>
</evidence>